<name>A0A7W4XZB3_KINRA</name>
<dbReference type="PROSITE" id="PS00061">
    <property type="entry name" value="ADH_SHORT"/>
    <property type="match status" value="1"/>
</dbReference>
<protein>
    <submittedName>
        <fullName evidence="5">NAD(P)-dependent dehydrogenase (Short-subunit alcohol dehydrogenase family)</fullName>
    </submittedName>
</protein>
<dbReference type="FunFam" id="3.40.50.720:FF:000084">
    <property type="entry name" value="Short-chain dehydrogenase reductase"/>
    <property type="match status" value="1"/>
</dbReference>
<dbReference type="GO" id="GO:0016491">
    <property type="term" value="F:oxidoreductase activity"/>
    <property type="evidence" value="ECO:0007669"/>
    <property type="project" value="UniProtKB-KW"/>
</dbReference>
<comment type="similarity">
    <text evidence="1 3">Belongs to the short-chain dehydrogenases/reductases (SDR) family.</text>
</comment>
<dbReference type="Gene3D" id="3.40.50.720">
    <property type="entry name" value="NAD(P)-binding Rossmann-like Domain"/>
    <property type="match status" value="1"/>
</dbReference>
<sequence>MSTTPEAAQPSGSEFSAQSAQPGAQPGAPVFSPGRFTGRTAIVTGAGSGIGRATALRLAREGARVVAADVAAERLDALVAEFPDLDLVPVTGDIATEEGARTVVDAAGGRVDALANVAGIMDAFLPPAEVDDATWERVLAVNLTAPMRLTRAVLPLMIAAGGGAIVNVSSEASLRASASGVAYTASKHAVNGLTKSTAVFYGKQGIRANAVAPGAVATNIEAPMRSQHAAGVVGPIMQAIVPAPASAEHLAASITWLLSDDAANVNGVILPSDGGWSAI</sequence>
<evidence type="ECO:0000256" key="2">
    <source>
        <dbReference type="ARBA" id="ARBA00023002"/>
    </source>
</evidence>
<comment type="caution">
    <text evidence="5">The sequence shown here is derived from an EMBL/GenBank/DDBJ whole genome shotgun (WGS) entry which is preliminary data.</text>
</comment>
<dbReference type="Pfam" id="PF00106">
    <property type="entry name" value="adh_short"/>
    <property type="match status" value="1"/>
</dbReference>
<dbReference type="AlphaFoldDB" id="A0A7W4XZB3"/>
<reference evidence="5 6" key="2">
    <citation type="submission" date="2020-08" db="EMBL/GenBank/DDBJ databases">
        <authorList>
            <person name="Partida-Martinez L."/>
            <person name="Huntemann M."/>
            <person name="Clum A."/>
            <person name="Wang J."/>
            <person name="Palaniappan K."/>
            <person name="Ritter S."/>
            <person name="Chen I.-M."/>
            <person name="Stamatis D."/>
            <person name="Reddy T."/>
            <person name="O'Malley R."/>
            <person name="Daum C."/>
            <person name="Shapiro N."/>
            <person name="Ivanova N."/>
            <person name="Kyrpides N."/>
            <person name="Woyke T."/>
        </authorList>
    </citation>
    <scope>NUCLEOTIDE SEQUENCE [LARGE SCALE GENOMIC DNA]</scope>
    <source>
        <strain evidence="5 6">AS2.23</strain>
    </source>
</reference>
<dbReference type="Proteomes" id="UP000533269">
    <property type="component" value="Unassembled WGS sequence"/>
</dbReference>
<evidence type="ECO:0000313" key="6">
    <source>
        <dbReference type="Proteomes" id="UP000533269"/>
    </source>
</evidence>
<keyword evidence="2" id="KW-0560">Oxidoreductase</keyword>
<feature type="region of interest" description="Disordered" evidence="4">
    <location>
        <begin position="1"/>
        <end position="33"/>
    </location>
</feature>
<feature type="compositionally biased region" description="Polar residues" evidence="4">
    <location>
        <begin position="1"/>
        <end position="15"/>
    </location>
</feature>
<dbReference type="PRINTS" id="PR00081">
    <property type="entry name" value="GDHRDH"/>
</dbReference>
<dbReference type="SUPFAM" id="SSF51735">
    <property type="entry name" value="NAD(P)-binding Rossmann-fold domains"/>
    <property type="match status" value="1"/>
</dbReference>
<gene>
    <name evidence="5" type="ORF">FHR75_004234</name>
</gene>
<evidence type="ECO:0000256" key="3">
    <source>
        <dbReference type="RuleBase" id="RU000363"/>
    </source>
</evidence>
<evidence type="ECO:0000256" key="1">
    <source>
        <dbReference type="ARBA" id="ARBA00006484"/>
    </source>
</evidence>
<accession>A0A7W4XZB3</accession>
<dbReference type="PRINTS" id="PR00080">
    <property type="entry name" value="SDRFAMILY"/>
</dbReference>
<dbReference type="PANTHER" id="PTHR24321">
    <property type="entry name" value="DEHYDROGENASES, SHORT CHAIN"/>
    <property type="match status" value="1"/>
</dbReference>
<feature type="compositionally biased region" description="Low complexity" evidence="4">
    <location>
        <begin position="16"/>
        <end position="29"/>
    </location>
</feature>
<dbReference type="CDD" id="cd05233">
    <property type="entry name" value="SDR_c"/>
    <property type="match status" value="1"/>
</dbReference>
<dbReference type="InterPro" id="IPR020904">
    <property type="entry name" value="Sc_DH/Rdtase_CS"/>
</dbReference>
<organism evidence="5 6">
    <name type="scientific">Kineococcus radiotolerans</name>
    <dbReference type="NCBI Taxonomy" id="131568"/>
    <lineage>
        <taxon>Bacteria</taxon>
        <taxon>Bacillati</taxon>
        <taxon>Actinomycetota</taxon>
        <taxon>Actinomycetes</taxon>
        <taxon>Kineosporiales</taxon>
        <taxon>Kineosporiaceae</taxon>
        <taxon>Kineococcus</taxon>
    </lineage>
</organism>
<evidence type="ECO:0000256" key="4">
    <source>
        <dbReference type="SAM" id="MobiDB-lite"/>
    </source>
</evidence>
<dbReference type="EMBL" id="JACHVY010000007">
    <property type="protein sequence ID" value="MBB2903392.1"/>
    <property type="molecule type" value="Genomic_DNA"/>
</dbReference>
<reference evidence="5 6" key="1">
    <citation type="submission" date="2020-08" db="EMBL/GenBank/DDBJ databases">
        <title>The Agave Microbiome: Exploring the role of microbial communities in plant adaptations to desert environments.</title>
        <authorList>
            <person name="Partida-Martinez L.P."/>
        </authorList>
    </citation>
    <scope>NUCLEOTIDE SEQUENCE [LARGE SCALE GENOMIC DNA]</scope>
    <source>
        <strain evidence="5 6">AS2.23</strain>
    </source>
</reference>
<dbReference type="InterPro" id="IPR002347">
    <property type="entry name" value="SDR_fam"/>
</dbReference>
<proteinExistence type="inferred from homology"/>
<dbReference type="InterPro" id="IPR036291">
    <property type="entry name" value="NAD(P)-bd_dom_sf"/>
</dbReference>
<evidence type="ECO:0000313" key="5">
    <source>
        <dbReference type="EMBL" id="MBB2903392.1"/>
    </source>
</evidence>
<dbReference type="PANTHER" id="PTHR24321:SF8">
    <property type="entry name" value="ESTRADIOL 17-BETA-DEHYDROGENASE 8-RELATED"/>
    <property type="match status" value="1"/>
</dbReference>